<dbReference type="Gene3D" id="3.40.50.360">
    <property type="match status" value="1"/>
</dbReference>
<dbReference type="InterPro" id="IPR001226">
    <property type="entry name" value="Flavodoxin_CS"/>
</dbReference>
<dbReference type="PANTHER" id="PTHR39201:SF1">
    <property type="entry name" value="FLAVODOXIN-LIKE DOMAIN-CONTAINING PROTEIN"/>
    <property type="match status" value="1"/>
</dbReference>
<dbReference type="InterPro" id="IPR008254">
    <property type="entry name" value="Flavodoxin/NO_synth"/>
</dbReference>
<dbReference type="GO" id="GO:0010181">
    <property type="term" value="F:FMN binding"/>
    <property type="evidence" value="ECO:0007669"/>
    <property type="project" value="InterPro"/>
</dbReference>
<dbReference type="EMBL" id="LHXO01000137">
    <property type="protein sequence ID" value="KXA92793.1"/>
    <property type="molecule type" value="Genomic_DNA"/>
</dbReference>
<comment type="caution">
    <text evidence="2">The sequence shown here is derived from an EMBL/GenBank/DDBJ whole genome shotgun (WGS) entry which is preliminary data.</text>
</comment>
<protein>
    <recommendedName>
        <fullName evidence="1">Flavodoxin-like domain-containing protein</fullName>
    </recommendedName>
</protein>
<feature type="domain" description="Flavodoxin-like" evidence="1">
    <location>
        <begin position="3"/>
        <end position="160"/>
    </location>
</feature>
<dbReference type="Proteomes" id="UP000070284">
    <property type="component" value="Unassembled WGS sequence"/>
</dbReference>
<gene>
    <name evidence="2" type="ORF">AKJ65_07045</name>
</gene>
<dbReference type="GO" id="GO:0009055">
    <property type="term" value="F:electron transfer activity"/>
    <property type="evidence" value="ECO:0007669"/>
    <property type="project" value="InterPro"/>
</dbReference>
<proteinExistence type="predicted"/>
<sequence>MKALVVYYSQTGNTERMAENIIRTLEDRGVEVETVSIERSEEKSYDTNVKGAKKRVKADIEPTKTNLRSYNLLCIGAPVWSSAPATPVNGYLARCSGVDGTKILCFASHGGGGPGDTFEIMKEKLEEKGGEVIETVALSSQRVSFEEGKKETREAVEKLLDKVSS</sequence>
<reference evidence="2 3" key="1">
    <citation type="journal article" date="2016" name="Sci. Rep.">
        <title>Metabolic traits of an uncultured archaeal lineage -MSBL1- from brine pools of the Red Sea.</title>
        <authorList>
            <person name="Mwirichia R."/>
            <person name="Alam I."/>
            <person name="Rashid M."/>
            <person name="Vinu M."/>
            <person name="Ba-Alawi W."/>
            <person name="Anthony Kamau A."/>
            <person name="Kamanda Ngugi D."/>
            <person name="Goker M."/>
            <person name="Klenk H.P."/>
            <person name="Bajic V."/>
            <person name="Stingl U."/>
        </authorList>
    </citation>
    <scope>NUCLEOTIDE SEQUENCE [LARGE SCALE GENOMIC DNA]</scope>
    <source>
        <strain evidence="2">SCGC-AAA259E19</strain>
    </source>
</reference>
<evidence type="ECO:0000313" key="2">
    <source>
        <dbReference type="EMBL" id="KXA92793.1"/>
    </source>
</evidence>
<dbReference type="PROSITE" id="PS50902">
    <property type="entry name" value="FLAVODOXIN_LIKE"/>
    <property type="match status" value="1"/>
</dbReference>
<accession>A0A133UF11</accession>
<dbReference type="SUPFAM" id="SSF52218">
    <property type="entry name" value="Flavoproteins"/>
    <property type="match status" value="1"/>
</dbReference>
<keyword evidence="3" id="KW-1185">Reference proteome</keyword>
<organism evidence="2 3">
    <name type="scientific">candidate division MSBL1 archaeon SCGC-AAA259E19</name>
    <dbReference type="NCBI Taxonomy" id="1698264"/>
    <lineage>
        <taxon>Archaea</taxon>
        <taxon>Methanobacteriati</taxon>
        <taxon>Methanobacteriota</taxon>
        <taxon>candidate division MSBL1</taxon>
    </lineage>
</organism>
<evidence type="ECO:0000259" key="1">
    <source>
        <dbReference type="PROSITE" id="PS50902"/>
    </source>
</evidence>
<evidence type="ECO:0000313" key="3">
    <source>
        <dbReference type="Proteomes" id="UP000070284"/>
    </source>
</evidence>
<name>A0A133UF11_9EURY</name>
<dbReference type="AlphaFoldDB" id="A0A133UF11"/>
<dbReference type="InterPro" id="IPR029039">
    <property type="entry name" value="Flavoprotein-like_sf"/>
</dbReference>
<dbReference type="PANTHER" id="PTHR39201">
    <property type="entry name" value="EXPORTED PROTEIN-RELATED"/>
    <property type="match status" value="1"/>
</dbReference>
<dbReference type="PROSITE" id="PS00201">
    <property type="entry name" value="FLAVODOXIN"/>
    <property type="match status" value="1"/>
</dbReference>
<dbReference type="Pfam" id="PF00258">
    <property type="entry name" value="Flavodoxin_1"/>
    <property type="match status" value="1"/>
</dbReference>